<keyword evidence="4" id="KW-0547">Nucleotide-binding</keyword>
<dbReference type="SUPFAM" id="SSF56235">
    <property type="entry name" value="N-terminal nucleophile aminohydrolases (Ntn hydrolases)"/>
    <property type="match status" value="1"/>
</dbReference>
<accession>A0ABV2N032</accession>
<dbReference type="Pfam" id="PF13537">
    <property type="entry name" value="GATase_7"/>
    <property type="match status" value="1"/>
</dbReference>
<keyword evidence="5" id="KW-0067">ATP-binding</keyword>
<dbReference type="NCBIfam" id="TIGR01536">
    <property type="entry name" value="asn_synth_AEB"/>
    <property type="match status" value="1"/>
</dbReference>
<dbReference type="EC" id="6.3.5.4" evidence="3"/>
<dbReference type="InterPro" id="IPR033738">
    <property type="entry name" value="AsnB_N"/>
</dbReference>
<protein>
    <recommendedName>
        <fullName evidence="3">asparagine synthase (glutamine-hydrolyzing)</fullName>
        <ecNumber evidence="3">6.3.5.4</ecNumber>
    </recommendedName>
</protein>
<dbReference type="Pfam" id="PF00733">
    <property type="entry name" value="Asn_synthase"/>
    <property type="match status" value="1"/>
</dbReference>
<comment type="caution">
    <text evidence="9">The sequence shown here is derived from an EMBL/GenBank/DDBJ whole genome shotgun (WGS) entry which is preliminary data.</text>
</comment>
<dbReference type="Gene3D" id="3.60.20.10">
    <property type="entry name" value="Glutamine Phosphoribosylpyrophosphate, subunit 1, domain 1"/>
    <property type="match status" value="1"/>
</dbReference>
<dbReference type="Gene3D" id="3.40.50.620">
    <property type="entry name" value="HUPs"/>
    <property type="match status" value="1"/>
</dbReference>
<dbReference type="CDD" id="cd00712">
    <property type="entry name" value="AsnB"/>
    <property type="match status" value="1"/>
</dbReference>
<reference evidence="9 10" key="1">
    <citation type="submission" date="2024-06" db="EMBL/GenBank/DDBJ databases">
        <title>Genomic Encyclopedia of Type Strains, Phase IV (KMG-IV): sequencing the most valuable type-strain genomes for metagenomic binning, comparative biology and taxonomic classification.</title>
        <authorList>
            <person name="Goeker M."/>
        </authorList>
    </citation>
    <scope>NUCLEOTIDE SEQUENCE [LARGE SCALE GENOMIC DNA]</scope>
    <source>
        <strain evidence="9 10">DSM 27865</strain>
    </source>
</reference>
<dbReference type="PIRSF" id="PIRSF001589">
    <property type="entry name" value="Asn_synthetase_glu-h"/>
    <property type="match status" value="1"/>
</dbReference>
<gene>
    <name evidence="9" type="ORF">ABID37_002334</name>
</gene>
<dbReference type="InterPro" id="IPR001962">
    <property type="entry name" value="Asn_synthase"/>
</dbReference>
<name>A0ABV2N032_9HYPH</name>
<dbReference type="PANTHER" id="PTHR43284">
    <property type="entry name" value="ASPARAGINE SYNTHETASE (GLUTAMINE-HYDROLYZING)"/>
    <property type="match status" value="1"/>
</dbReference>
<dbReference type="PANTHER" id="PTHR43284:SF1">
    <property type="entry name" value="ASPARAGINE SYNTHETASE"/>
    <property type="match status" value="1"/>
</dbReference>
<keyword evidence="6" id="KW-0315">Glutamine amidotransferase</keyword>
<dbReference type="PROSITE" id="PS51278">
    <property type="entry name" value="GATASE_TYPE_2"/>
    <property type="match status" value="1"/>
</dbReference>
<dbReference type="RefSeq" id="WP_354194834.1">
    <property type="nucleotide sequence ID" value="NZ_JBEPML010000007.1"/>
</dbReference>
<dbReference type="Proteomes" id="UP001549076">
    <property type="component" value="Unassembled WGS sequence"/>
</dbReference>
<feature type="domain" description="Glutamine amidotransferase type-2" evidence="8">
    <location>
        <begin position="2"/>
        <end position="217"/>
    </location>
</feature>
<evidence type="ECO:0000256" key="6">
    <source>
        <dbReference type="ARBA" id="ARBA00022962"/>
    </source>
</evidence>
<evidence type="ECO:0000256" key="3">
    <source>
        <dbReference type="ARBA" id="ARBA00012737"/>
    </source>
</evidence>
<dbReference type="InterPro" id="IPR051786">
    <property type="entry name" value="ASN_synthetase/amidase"/>
</dbReference>
<organism evidence="9 10">
    <name type="scientific">Aquamicrobium terrae</name>
    <dbReference type="NCBI Taxonomy" id="1324945"/>
    <lineage>
        <taxon>Bacteria</taxon>
        <taxon>Pseudomonadati</taxon>
        <taxon>Pseudomonadota</taxon>
        <taxon>Alphaproteobacteria</taxon>
        <taxon>Hyphomicrobiales</taxon>
        <taxon>Phyllobacteriaceae</taxon>
        <taxon>Aquamicrobium</taxon>
    </lineage>
</organism>
<proteinExistence type="inferred from homology"/>
<evidence type="ECO:0000313" key="10">
    <source>
        <dbReference type="Proteomes" id="UP001549076"/>
    </source>
</evidence>
<dbReference type="InterPro" id="IPR014729">
    <property type="entry name" value="Rossmann-like_a/b/a_fold"/>
</dbReference>
<keyword evidence="9" id="KW-0436">Ligase</keyword>
<dbReference type="InterPro" id="IPR017932">
    <property type="entry name" value="GATase_2_dom"/>
</dbReference>
<keyword evidence="10" id="KW-1185">Reference proteome</keyword>
<dbReference type="InterPro" id="IPR029055">
    <property type="entry name" value="Ntn_hydrolases_N"/>
</dbReference>
<evidence type="ECO:0000256" key="4">
    <source>
        <dbReference type="ARBA" id="ARBA00022741"/>
    </source>
</evidence>
<evidence type="ECO:0000313" key="9">
    <source>
        <dbReference type="EMBL" id="MET3792119.1"/>
    </source>
</evidence>
<comment type="catalytic activity">
    <reaction evidence="7">
        <text>L-aspartate + L-glutamine + ATP + H2O = L-asparagine + L-glutamate + AMP + diphosphate + H(+)</text>
        <dbReference type="Rhea" id="RHEA:12228"/>
        <dbReference type="ChEBI" id="CHEBI:15377"/>
        <dbReference type="ChEBI" id="CHEBI:15378"/>
        <dbReference type="ChEBI" id="CHEBI:29985"/>
        <dbReference type="ChEBI" id="CHEBI:29991"/>
        <dbReference type="ChEBI" id="CHEBI:30616"/>
        <dbReference type="ChEBI" id="CHEBI:33019"/>
        <dbReference type="ChEBI" id="CHEBI:58048"/>
        <dbReference type="ChEBI" id="CHEBI:58359"/>
        <dbReference type="ChEBI" id="CHEBI:456215"/>
        <dbReference type="EC" id="6.3.5.4"/>
    </reaction>
</comment>
<evidence type="ECO:0000259" key="8">
    <source>
        <dbReference type="PROSITE" id="PS51278"/>
    </source>
</evidence>
<dbReference type="InterPro" id="IPR006426">
    <property type="entry name" value="Asn_synth_AEB"/>
</dbReference>
<dbReference type="CDD" id="cd01991">
    <property type="entry name" value="Asn_synthase_B_C"/>
    <property type="match status" value="1"/>
</dbReference>
<dbReference type="SUPFAM" id="SSF52402">
    <property type="entry name" value="Adenine nucleotide alpha hydrolases-like"/>
    <property type="match status" value="1"/>
</dbReference>
<evidence type="ECO:0000256" key="7">
    <source>
        <dbReference type="ARBA" id="ARBA00048741"/>
    </source>
</evidence>
<comment type="pathway">
    <text evidence="1">Amino-acid biosynthesis; L-asparagine biosynthesis; L-asparagine from L-aspartate (L-Gln route): step 1/1.</text>
</comment>
<evidence type="ECO:0000256" key="5">
    <source>
        <dbReference type="ARBA" id="ARBA00022840"/>
    </source>
</evidence>
<evidence type="ECO:0000256" key="2">
    <source>
        <dbReference type="ARBA" id="ARBA00005752"/>
    </source>
</evidence>
<sequence length="644" mass="71131">MCGIFGFHARSRLSLAAELDAATDLLAHRGPDGRGTFAARSPDGEWQVGLGHRRLSILDIEGSPQPMHSHDGRYTVVYNGEIYNYIELRAELVERGHRFVTQGDTEVLIEAWRAWGEDCLSRFNGMFAFLLWDNRTGRLIAARDPFGKKPLFVAEAEGVHAFASEIEPLRKFPGIDDRLDQDSLREYLAYRYVPGPATFFKGIAKVPPGTFMVLDGDRVSTTRYFTTPFSRTTPDITDFDEALRLFSDKLDAAVQLRLRSDAPFGAYLSGGLDSSMIVALMSRHMGKPVSTFSVGFDVPGSSELPYARQVADTFGTDHHELAVGMGEFTSVWEEAVLRRGAPVAEPSDLPVLLLSKMASRSVKMVLTGEGADELLGGYPKHRAEPWVALYQRLMPGVLHDAVMAPGARALPYALRRVKTVAGVAGIRDHQARMAAWFGGGDAELARALYAGPPASRALDPLPFTADGAASALKRMLHFDQTSWLPDNLLERGDRMMMAGSLEGRMPFMDVGLAELVARFPDAFLTGAPKGKRVLRTLAAHMLPQAIVTRKKVGFRVPVEQWFRIGMADRMRDLLQSGDATVRQVCNAGEIDRLMGEHLEGRQNHEKLLWALANLEQFFRIFRPTIGDAAPQSEAGYRLADSALR</sequence>
<evidence type="ECO:0000256" key="1">
    <source>
        <dbReference type="ARBA" id="ARBA00005187"/>
    </source>
</evidence>
<comment type="similarity">
    <text evidence="2">Belongs to the asparagine synthetase family.</text>
</comment>
<dbReference type="GO" id="GO:0004066">
    <property type="term" value="F:asparagine synthase (glutamine-hydrolyzing) activity"/>
    <property type="evidence" value="ECO:0007669"/>
    <property type="project" value="UniProtKB-EC"/>
</dbReference>
<dbReference type="EMBL" id="JBEPML010000007">
    <property type="protein sequence ID" value="MET3792119.1"/>
    <property type="molecule type" value="Genomic_DNA"/>
</dbReference>